<feature type="transmembrane region" description="Helical" evidence="7">
    <location>
        <begin position="259"/>
        <end position="279"/>
    </location>
</feature>
<evidence type="ECO:0000313" key="8">
    <source>
        <dbReference type="EMBL" id="KIX14256.1"/>
    </source>
</evidence>
<proteinExistence type="inferred from homology"/>
<dbReference type="STRING" id="1429043.X474_09865"/>
<protein>
    <recommendedName>
        <fullName evidence="10">DUF350 domain-containing protein</fullName>
    </recommendedName>
</protein>
<keyword evidence="5 7" id="KW-1133">Transmembrane helix</keyword>
<dbReference type="InterPro" id="IPR007140">
    <property type="entry name" value="DUF350"/>
</dbReference>
<feature type="transmembrane region" description="Helical" evidence="7">
    <location>
        <begin position="78"/>
        <end position="99"/>
    </location>
</feature>
<evidence type="ECO:0008006" key="10">
    <source>
        <dbReference type="Google" id="ProtNLM"/>
    </source>
</evidence>
<feature type="transmembrane region" description="Helical" evidence="7">
    <location>
        <begin position="6"/>
        <end position="27"/>
    </location>
</feature>
<feature type="transmembrane region" description="Helical" evidence="7">
    <location>
        <begin position="146"/>
        <end position="168"/>
    </location>
</feature>
<feature type="transmembrane region" description="Helical" evidence="7">
    <location>
        <begin position="48"/>
        <end position="72"/>
    </location>
</feature>
<comment type="subcellular location">
    <subcellularLocation>
        <location evidence="1">Cell membrane</location>
        <topology evidence="1">Multi-pass membrane protein</topology>
    </subcellularLocation>
</comment>
<gene>
    <name evidence="8" type="ORF">X474_09865</name>
</gene>
<dbReference type="EMBL" id="AZAC01000011">
    <property type="protein sequence ID" value="KIX14256.1"/>
    <property type="molecule type" value="Genomic_DNA"/>
</dbReference>
<keyword evidence="9" id="KW-1185">Reference proteome</keyword>
<dbReference type="InParanoid" id="A0A0D2JEZ4"/>
<keyword evidence="6 7" id="KW-0472">Membrane</keyword>
<feature type="transmembrane region" description="Helical" evidence="7">
    <location>
        <begin position="220"/>
        <end position="238"/>
    </location>
</feature>
<dbReference type="Proteomes" id="UP000032233">
    <property type="component" value="Unassembled WGS sequence"/>
</dbReference>
<dbReference type="OrthoDB" id="5416313at2"/>
<evidence type="ECO:0000256" key="6">
    <source>
        <dbReference type="ARBA" id="ARBA00023136"/>
    </source>
</evidence>
<sequence>MTVDELLTALVLLIGFFVVFWVGKMVYTLLHRQYDLNHELTQRDNPALALSLVGYYAGLVLSVGGALVGPGVSLVDSLIALAVYGLLAVVLLNISWWVCDLLILRKFKVNDELIRDMNQGTGVVVAGVFIASGFILFGAIQGESGGILTAVVYWLMGQALLVLASYVYDWITPYDLHKEIENDNVAAGVGFAGSLIGIGVLIGMSGSGSFEAWRESLLDYLSFALVGLVLLPVVRFLTDKVLLPGVSLTDEIANQEKPNLGAAYIEAFAYISGAFLIYWCV</sequence>
<dbReference type="PATRIC" id="fig|1429043.3.peg.2088"/>
<evidence type="ECO:0000256" key="1">
    <source>
        <dbReference type="ARBA" id="ARBA00004651"/>
    </source>
</evidence>
<comment type="similarity">
    <text evidence="2">Belongs to the UPF0719 family.</text>
</comment>
<dbReference type="GO" id="GO:0005886">
    <property type="term" value="C:plasma membrane"/>
    <property type="evidence" value="ECO:0007669"/>
    <property type="project" value="UniProtKB-SubCell"/>
</dbReference>
<evidence type="ECO:0000256" key="4">
    <source>
        <dbReference type="ARBA" id="ARBA00022692"/>
    </source>
</evidence>
<feature type="transmembrane region" description="Helical" evidence="7">
    <location>
        <begin position="120"/>
        <end position="140"/>
    </location>
</feature>
<dbReference type="AlphaFoldDB" id="A0A0D2JEZ4"/>
<comment type="caution">
    <text evidence="8">The sequence shown here is derived from an EMBL/GenBank/DDBJ whole genome shotgun (WGS) entry which is preliminary data.</text>
</comment>
<evidence type="ECO:0000256" key="7">
    <source>
        <dbReference type="SAM" id="Phobius"/>
    </source>
</evidence>
<accession>A0A0D2JEZ4</accession>
<keyword evidence="4 7" id="KW-0812">Transmembrane</keyword>
<evidence type="ECO:0000256" key="2">
    <source>
        <dbReference type="ARBA" id="ARBA00005779"/>
    </source>
</evidence>
<evidence type="ECO:0000256" key="3">
    <source>
        <dbReference type="ARBA" id="ARBA00022475"/>
    </source>
</evidence>
<dbReference type="Pfam" id="PF03994">
    <property type="entry name" value="DUF350"/>
    <property type="match status" value="2"/>
</dbReference>
<reference evidence="8 9" key="1">
    <citation type="submission" date="2013-11" db="EMBL/GenBank/DDBJ databases">
        <title>Metagenomic analysis of a methanogenic consortium involved in long chain n-alkane degradation.</title>
        <authorList>
            <person name="Davidova I.A."/>
            <person name="Callaghan A.V."/>
            <person name="Wawrik B."/>
            <person name="Pruitt S."/>
            <person name="Marks C."/>
            <person name="Duncan K.E."/>
            <person name="Suflita J.M."/>
        </authorList>
    </citation>
    <scope>NUCLEOTIDE SEQUENCE [LARGE SCALE GENOMIC DNA]</scope>
    <source>
        <strain evidence="8 9">SPR</strain>
    </source>
</reference>
<dbReference type="RefSeq" id="WP_044348197.1">
    <property type="nucleotide sequence ID" value="NZ_AZAC01000011.1"/>
</dbReference>
<name>A0A0D2JEZ4_9BACT</name>
<evidence type="ECO:0000313" key="9">
    <source>
        <dbReference type="Proteomes" id="UP000032233"/>
    </source>
</evidence>
<feature type="transmembrane region" description="Helical" evidence="7">
    <location>
        <begin position="189"/>
        <end position="208"/>
    </location>
</feature>
<keyword evidence="3" id="KW-1003">Cell membrane</keyword>
<dbReference type="PANTHER" id="PTHR40043:SF1">
    <property type="entry name" value="UPF0719 INNER MEMBRANE PROTEIN YJFL"/>
    <property type="match status" value="1"/>
</dbReference>
<evidence type="ECO:0000256" key="5">
    <source>
        <dbReference type="ARBA" id="ARBA00022989"/>
    </source>
</evidence>
<dbReference type="PANTHER" id="PTHR40043">
    <property type="entry name" value="UPF0719 INNER MEMBRANE PROTEIN YJFL"/>
    <property type="match status" value="1"/>
</dbReference>
<organism evidence="8 9">
    <name type="scientific">Dethiosulfatarculus sandiegensis</name>
    <dbReference type="NCBI Taxonomy" id="1429043"/>
    <lineage>
        <taxon>Bacteria</taxon>
        <taxon>Pseudomonadati</taxon>
        <taxon>Thermodesulfobacteriota</taxon>
        <taxon>Desulfarculia</taxon>
        <taxon>Desulfarculales</taxon>
        <taxon>Desulfarculaceae</taxon>
        <taxon>Dethiosulfatarculus</taxon>
    </lineage>
</organism>